<proteinExistence type="inferred from homology"/>
<evidence type="ECO:0000256" key="14">
    <source>
        <dbReference type="ARBA" id="ARBA00031019"/>
    </source>
</evidence>
<evidence type="ECO:0000256" key="13">
    <source>
        <dbReference type="ARBA" id="ARBA00023136"/>
    </source>
</evidence>
<evidence type="ECO:0000256" key="9">
    <source>
        <dbReference type="ARBA" id="ARBA00022982"/>
    </source>
</evidence>
<evidence type="ECO:0000256" key="5">
    <source>
        <dbReference type="ARBA" id="ARBA00022448"/>
    </source>
</evidence>
<keyword evidence="13 16" id="KW-0472">Membrane</keyword>
<evidence type="ECO:0000256" key="11">
    <source>
        <dbReference type="ARBA" id="ARBA00023027"/>
    </source>
</evidence>
<comment type="subcellular location">
    <subcellularLocation>
        <location evidence="1">Mitochondrion membrane</location>
        <topology evidence="1">Multi-pass membrane protein</topology>
    </subcellularLocation>
</comment>
<accession>A0A8H2SMY3</accession>
<sequence length="166" mass="19200">MIMKFLMLNSIITPTLKHPMSLGFMLMLQTILISMTSTNLSKSSWFSLILFITMIGGLMVMFMYMSSIASNEKFKFFTPTKMLMLISISMTLMIFSEELEITMNFYKTEMEKMSTNQMEEIKSTSKFFNLNKMNLTIIMMMTMFLTMVSVTKISSSLKGPLKKTYV</sequence>
<keyword evidence="12 17" id="KW-0496">Mitochondrion</keyword>
<evidence type="ECO:0000256" key="10">
    <source>
        <dbReference type="ARBA" id="ARBA00022989"/>
    </source>
</evidence>
<feature type="transmembrane region" description="Helical" evidence="16">
    <location>
        <begin position="20"/>
        <end position="38"/>
    </location>
</feature>
<keyword evidence="7 16" id="KW-0812">Transmembrane</keyword>
<evidence type="ECO:0000256" key="16">
    <source>
        <dbReference type="SAM" id="Phobius"/>
    </source>
</evidence>
<dbReference type="EC" id="7.1.1.2" evidence="3"/>
<dbReference type="AlphaFoldDB" id="A0A8H2SMY3"/>
<keyword evidence="11" id="KW-0520">NAD</keyword>
<protein>
    <recommendedName>
        <fullName evidence="4">NADH-ubiquinone oxidoreductase chain 6</fullName>
        <ecNumber evidence="3">7.1.1.2</ecNumber>
    </recommendedName>
    <alternativeName>
        <fullName evidence="14">NADH dehydrogenase subunit 6</fullName>
    </alternativeName>
</protein>
<reference evidence="17" key="1">
    <citation type="journal article" date="2021" name="Int. J. Mol. Sci.">
        <title>Characterization of Three Complete Mitogenomes of Flatidae (Hemiptera: Fulgoroidea) and Compositional Heterogeneity Analysis in the Planthoppers' Mitochondrial Phylogenomics.</title>
        <authorList>
            <person name="Ai D."/>
            <person name="Peng L."/>
            <person name="Qin D."/>
            <person name="Zhang Y."/>
        </authorList>
    </citation>
    <scope>NUCLEOTIDE SEQUENCE</scope>
</reference>
<evidence type="ECO:0000313" key="17">
    <source>
        <dbReference type="EMBL" id="QWS05437.1"/>
    </source>
</evidence>
<evidence type="ECO:0000256" key="12">
    <source>
        <dbReference type="ARBA" id="ARBA00023128"/>
    </source>
</evidence>
<name>A0A8H2SMY3_9HEMI</name>
<keyword evidence="6" id="KW-0679">Respiratory chain</keyword>
<evidence type="ECO:0000256" key="6">
    <source>
        <dbReference type="ARBA" id="ARBA00022660"/>
    </source>
</evidence>
<evidence type="ECO:0000256" key="2">
    <source>
        <dbReference type="ARBA" id="ARBA00005698"/>
    </source>
</evidence>
<dbReference type="GO" id="GO:0031966">
    <property type="term" value="C:mitochondrial membrane"/>
    <property type="evidence" value="ECO:0007669"/>
    <property type="project" value="UniProtKB-SubCell"/>
</dbReference>
<dbReference type="GO" id="GO:0008137">
    <property type="term" value="F:NADH dehydrogenase (ubiquinone) activity"/>
    <property type="evidence" value="ECO:0007669"/>
    <property type="project" value="UniProtKB-EC"/>
</dbReference>
<feature type="transmembrane region" description="Helical" evidence="16">
    <location>
        <begin position="44"/>
        <end position="64"/>
    </location>
</feature>
<keyword evidence="8" id="KW-1278">Translocase</keyword>
<keyword evidence="10 16" id="KW-1133">Transmembrane helix</keyword>
<evidence type="ECO:0000256" key="15">
    <source>
        <dbReference type="ARBA" id="ARBA00049551"/>
    </source>
</evidence>
<feature type="transmembrane region" description="Helical" evidence="16">
    <location>
        <begin position="133"/>
        <end position="153"/>
    </location>
</feature>
<evidence type="ECO:0000256" key="4">
    <source>
        <dbReference type="ARBA" id="ARBA00021095"/>
    </source>
</evidence>
<evidence type="ECO:0000256" key="1">
    <source>
        <dbReference type="ARBA" id="ARBA00004225"/>
    </source>
</evidence>
<keyword evidence="5" id="KW-0813">Transport</keyword>
<geneLocation type="mitochondrion" evidence="17"/>
<keyword evidence="9" id="KW-0249">Electron transport</keyword>
<evidence type="ECO:0000256" key="7">
    <source>
        <dbReference type="ARBA" id="ARBA00022692"/>
    </source>
</evidence>
<dbReference type="InterPro" id="IPR050269">
    <property type="entry name" value="ComplexI_Subunit6"/>
</dbReference>
<evidence type="ECO:0000256" key="8">
    <source>
        <dbReference type="ARBA" id="ARBA00022967"/>
    </source>
</evidence>
<gene>
    <name evidence="17" type="primary">nad6</name>
</gene>
<dbReference type="PANTHER" id="PTHR11435">
    <property type="entry name" value="NADH UBIQUINONE OXIDOREDUCTASE SUBUNIT ND6"/>
    <property type="match status" value="1"/>
</dbReference>
<feature type="transmembrane region" description="Helical" evidence="16">
    <location>
        <begin position="76"/>
        <end position="95"/>
    </location>
</feature>
<dbReference type="PANTHER" id="PTHR11435:SF1">
    <property type="entry name" value="NADH-UBIQUINONE OXIDOREDUCTASE CHAIN 6"/>
    <property type="match status" value="1"/>
</dbReference>
<comment type="catalytic activity">
    <reaction evidence="15">
        <text>a ubiquinone + NADH + 5 H(+)(in) = a ubiquinol + NAD(+) + 4 H(+)(out)</text>
        <dbReference type="Rhea" id="RHEA:29091"/>
        <dbReference type="Rhea" id="RHEA-COMP:9565"/>
        <dbReference type="Rhea" id="RHEA-COMP:9566"/>
        <dbReference type="ChEBI" id="CHEBI:15378"/>
        <dbReference type="ChEBI" id="CHEBI:16389"/>
        <dbReference type="ChEBI" id="CHEBI:17976"/>
        <dbReference type="ChEBI" id="CHEBI:57540"/>
        <dbReference type="ChEBI" id="CHEBI:57945"/>
        <dbReference type="EC" id="7.1.1.2"/>
    </reaction>
</comment>
<evidence type="ECO:0000256" key="3">
    <source>
        <dbReference type="ARBA" id="ARBA00012944"/>
    </source>
</evidence>
<dbReference type="EMBL" id="MW872011">
    <property type="protein sequence ID" value="QWS05437.1"/>
    <property type="molecule type" value="Genomic_DNA"/>
</dbReference>
<comment type="similarity">
    <text evidence="2">Belongs to the complex I subunit 6 family.</text>
</comment>
<organism evidence="17">
    <name type="scientific">Cerynia lineola</name>
    <dbReference type="NCBI Taxonomy" id="2844954"/>
    <lineage>
        <taxon>Eukaryota</taxon>
        <taxon>Metazoa</taxon>
        <taxon>Ecdysozoa</taxon>
        <taxon>Arthropoda</taxon>
        <taxon>Hexapoda</taxon>
        <taxon>Insecta</taxon>
        <taxon>Pterygota</taxon>
        <taxon>Neoptera</taxon>
        <taxon>Paraneoptera</taxon>
        <taxon>Hemiptera</taxon>
        <taxon>Auchenorrhyncha</taxon>
        <taxon>Fulgoroidea</taxon>
        <taxon>Flatidae</taxon>
        <taxon>Flatinae</taxon>
        <taxon>Ceryniini</taxon>
        <taxon>Cerynia</taxon>
    </lineage>
</organism>